<dbReference type="Proteomes" id="UP001328107">
    <property type="component" value="Unassembled WGS sequence"/>
</dbReference>
<keyword evidence="3" id="KW-1185">Reference proteome</keyword>
<protein>
    <submittedName>
        <fullName evidence="2">Uncharacterized protein</fullName>
    </submittedName>
</protein>
<feature type="chain" id="PRO_5042918345" evidence="1">
    <location>
        <begin position="20"/>
        <end position="97"/>
    </location>
</feature>
<evidence type="ECO:0000313" key="3">
    <source>
        <dbReference type="Proteomes" id="UP001328107"/>
    </source>
</evidence>
<organism evidence="2 3">
    <name type="scientific">Pristionchus mayeri</name>
    <dbReference type="NCBI Taxonomy" id="1317129"/>
    <lineage>
        <taxon>Eukaryota</taxon>
        <taxon>Metazoa</taxon>
        <taxon>Ecdysozoa</taxon>
        <taxon>Nematoda</taxon>
        <taxon>Chromadorea</taxon>
        <taxon>Rhabditida</taxon>
        <taxon>Rhabditina</taxon>
        <taxon>Diplogasteromorpha</taxon>
        <taxon>Diplogasteroidea</taxon>
        <taxon>Neodiplogasteridae</taxon>
        <taxon>Pristionchus</taxon>
    </lineage>
</organism>
<dbReference type="AlphaFoldDB" id="A0AAN5CSV3"/>
<dbReference type="PANTHER" id="PTHR21629:SF5">
    <property type="entry name" value="C6 DOMAIN-CONTAINING PROTEIN"/>
    <property type="match status" value="1"/>
</dbReference>
<feature type="non-terminal residue" evidence="2">
    <location>
        <position position="1"/>
    </location>
</feature>
<dbReference type="EMBL" id="BTRK01000004">
    <property type="protein sequence ID" value="GMR49537.1"/>
    <property type="molecule type" value="Genomic_DNA"/>
</dbReference>
<keyword evidence="1" id="KW-0732">Signal</keyword>
<name>A0AAN5CSV3_9BILA</name>
<reference evidence="3" key="1">
    <citation type="submission" date="2022-10" db="EMBL/GenBank/DDBJ databases">
        <title>Genome assembly of Pristionchus species.</title>
        <authorList>
            <person name="Yoshida K."/>
            <person name="Sommer R.J."/>
        </authorList>
    </citation>
    <scope>NUCLEOTIDE SEQUENCE [LARGE SCALE GENOMIC DNA]</scope>
    <source>
        <strain evidence="3">RS5460</strain>
    </source>
</reference>
<gene>
    <name evidence="2" type="ORF">PMAYCL1PPCAC_19732</name>
</gene>
<evidence type="ECO:0000256" key="1">
    <source>
        <dbReference type="SAM" id="SignalP"/>
    </source>
</evidence>
<sequence length="97" mass="10348">PLRLLLAAIIFSVVDPCLRTQPGGVDPNACDECVFAEVVITQDGNGAKPMTNYFWSENPDGCATLTFDCVGLNANIEVNYGQGVVTQPPNAARFTIT</sequence>
<feature type="signal peptide" evidence="1">
    <location>
        <begin position="1"/>
        <end position="19"/>
    </location>
</feature>
<feature type="non-terminal residue" evidence="2">
    <location>
        <position position="97"/>
    </location>
</feature>
<evidence type="ECO:0000313" key="2">
    <source>
        <dbReference type="EMBL" id="GMR49537.1"/>
    </source>
</evidence>
<accession>A0AAN5CSV3</accession>
<comment type="caution">
    <text evidence="2">The sequence shown here is derived from an EMBL/GenBank/DDBJ whole genome shotgun (WGS) entry which is preliminary data.</text>
</comment>
<dbReference type="PANTHER" id="PTHR21629">
    <property type="entry name" value="C6 DOMAIN-CONTAINING PROTEIN"/>
    <property type="match status" value="1"/>
</dbReference>
<proteinExistence type="predicted"/>